<evidence type="ECO:0000313" key="2">
    <source>
        <dbReference type="EMBL" id="GFO49379.1"/>
    </source>
</evidence>
<gene>
    <name evidence="2" type="ORF">PoB_007588400</name>
</gene>
<feature type="compositionally biased region" description="Basic and acidic residues" evidence="1">
    <location>
        <begin position="69"/>
        <end position="82"/>
    </location>
</feature>
<dbReference type="EMBL" id="BLXT01008476">
    <property type="protein sequence ID" value="GFO49379.1"/>
    <property type="molecule type" value="Genomic_DNA"/>
</dbReference>
<comment type="caution">
    <text evidence="2">The sequence shown here is derived from an EMBL/GenBank/DDBJ whole genome shotgun (WGS) entry which is preliminary data.</text>
</comment>
<keyword evidence="3" id="KW-1185">Reference proteome</keyword>
<organism evidence="2 3">
    <name type="scientific">Plakobranchus ocellatus</name>
    <dbReference type="NCBI Taxonomy" id="259542"/>
    <lineage>
        <taxon>Eukaryota</taxon>
        <taxon>Metazoa</taxon>
        <taxon>Spiralia</taxon>
        <taxon>Lophotrochozoa</taxon>
        <taxon>Mollusca</taxon>
        <taxon>Gastropoda</taxon>
        <taxon>Heterobranchia</taxon>
        <taxon>Euthyneura</taxon>
        <taxon>Panpulmonata</taxon>
        <taxon>Sacoglossa</taxon>
        <taxon>Placobranchoidea</taxon>
        <taxon>Plakobranchidae</taxon>
        <taxon>Plakobranchus</taxon>
    </lineage>
</organism>
<protein>
    <submittedName>
        <fullName evidence="2">Uncharacterized protein</fullName>
    </submittedName>
</protein>
<accession>A0AAV4DZ83</accession>
<proteinExistence type="predicted"/>
<reference evidence="2 3" key="1">
    <citation type="journal article" date="2021" name="Elife">
        <title>Chloroplast acquisition without the gene transfer in kleptoplastic sea slugs, Plakobranchus ocellatus.</title>
        <authorList>
            <person name="Maeda T."/>
            <person name="Takahashi S."/>
            <person name="Yoshida T."/>
            <person name="Shimamura S."/>
            <person name="Takaki Y."/>
            <person name="Nagai Y."/>
            <person name="Toyoda A."/>
            <person name="Suzuki Y."/>
            <person name="Arimoto A."/>
            <person name="Ishii H."/>
            <person name="Satoh N."/>
            <person name="Nishiyama T."/>
            <person name="Hasebe M."/>
            <person name="Maruyama T."/>
            <person name="Minagawa J."/>
            <person name="Obokata J."/>
            <person name="Shigenobu S."/>
        </authorList>
    </citation>
    <scope>NUCLEOTIDE SEQUENCE [LARGE SCALE GENOMIC DNA]</scope>
</reference>
<evidence type="ECO:0000313" key="3">
    <source>
        <dbReference type="Proteomes" id="UP000735302"/>
    </source>
</evidence>
<dbReference type="AlphaFoldDB" id="A0AAV4DZ83"/>
<sequence length="117" mass="12891">MWGEKTKQGGEKVMSPMYRREFVHGRHPVLVASYDTHSTVTTCLGRLIRPAATTVEHILSPGPIWGDQQGREDDQPVEGEGHQDHCTIIDEVSASGCSVSTMRMSNLEDVTKLALIS</sequence>
<dbReference type="Proteomes" id="UP000735302">
    <property type="component" value="Unassembled WGS sequence"/>
</dbReference>
<name>A0AAV4DZ83_9GAST</name>
<feature type="region of interest" description="Disordered" evidence="1">
    <location>
        <begin position="60"/>
        <end position="82"/>
    </location>
</feature>
<evidence type="ECO:0000256" key="1">
    <source>
        <dbReference type="SAM" id="MobiDB-lite"/>
    </source>
</evidence>